<feature type="non-terminal residue" evidence="1">
    <location>
        <position position="35"/>
    </location>
</feature>
<keyword evidence="2" id="KW-1185">Reference proteome</keyword>
<protein>
    <submittedName>
        <fullName evidence="1">Uncharacterized protein</fullName>
    </submittedName>
</protein>
<evidence type="ECO:0000313" key="2">
    <source>
        <dbReference type="Proteomes" id="UP000499080"/>
    </source>
</evidence>
<accession>A0A4Y2RFM1</accession>
<name>A0A4Y2RFM1_ARAVE</name>
<gene>
    <name evidence="1" type="ORF">AVEN_121694_1</name>
</gene>
<dbReference type="EMBL" id="BGPR01016800">
    <property type="protein sequence ID" value="GBN74180.1"/>
    <property type="molecule type" value="Genomic_DNA"/>
</dbReference>
<sequence>MEPLRQQLTSTDSPIWFRVHNDGRRRVGTTTPTTH</sequence>
<organism evidence="1 2">
    <name type="scientific">Araneus ventricosus</name>
    <name type="common">Orbweaver spider</name>
    <name type="synonym">Epeira ventricosa</name>
    <dbReference type="NCBI Taxonomy" id="182803"/>
    <lineage>
        <taxon>Eukaryota</taxon>
        <taxon>Metazoa</taxon>
        <taxon>Ecdysozoa</taxon>
        <taxon>Arthropoda</taxon>
        <taxon>Chelicerata</taxon>
        <taxon>Arachnida</taxon>
        <taxon>Araneae</taxon>
        <taxon>Araneomorphae</taxon>
        <taxon>Entelegynae</taxon>
        <taxon>Araneoidea</taxon>
        <taxon>Araneidae</taxon>
        <taxon>Araneus</taxon>
    </lineage>
</organism>
<dbReference type="AlphaFoldDB" id="A0A4Y2RFM1"/>
<evidence type="ECO:0000313" key="1">
    <source>
        <dbReference type="EMBL" id="GBN74180.1"/>
    </source>
</evidence>
<dbReference type="Proteomes" id="UP000499080">
    <property type="component" value="Unassembled WGS sequence"/>
</dbReference>
<proteinExistence type="predicted"/>
<reference evidence="1 2" key="1">
    <citation type="journal article" date="2019" name="Sci. Rep.">
        <title>Orb-weaving spider Araneus ventricosus genome elucidates the spidroin gene catalogue.</title>
        <authorList>
            <person name="Kono N."/>
            <person name="Nakamura H."/>
            <person name="Ohtoshi R."/>
            <person name="Moran D.A.P."/>
            <person name="Shinohara A."/>
            <person name="Yoshida Y."/>
            <person name="Fujiwara M."/>
            <person name="Mori M."/>
            <person name="Tomita M."/>
            <person name="Arakawa K."/>
        </authorList>
    </citation>
    <scope>NUCLEOTIDE SEQUENCE [LARGE SCALE GENOMIC DNA]</scope>
</reference>
<comment type="caution">
    <text evidence="1">The sequence shown here is derived from an EMBL/GenBank/DDBJ whole genome shotgun (WGS) entry which is preliminary data.</text>
</comment>